<dbReference type="STRING" id="1236970.JCM9140_1128"/>
<organism evidence="1 2">
    <name type="scientific">Halalkalibacter wakoensis JCM 9140</name>
    <dbReference type="NCBI Taxonomy" id="1236970"/>
    <lineage>
        <taxon>Bacteria</taxon>
        <taxon>Bacillati</taxon>
        <taxon>Bacillota</taxon>
        <taxon>Bacilli</taxon>
        <taxon>Bacillales</taxon>
        <taxon>Bacillaceae</taxon>
        <taxon>Halalkalibacter</taxon>
    </lineage>
</organism>
<proteinExistence type="predicted"/>
<protein>
    <submittedName>
        <fullName evidence="1">Uncharacterized protein</fullName>
    </submittedName>
</protein>
<comment type="caution">
    <text evidence="1">The sequence shown here is derived from an EMBL/GenBank/DDBJ whole genome shotgun (WGS) entry which is preliminary data.</text>
</comment>
<dbReference type="InterPro" id="IPR021525">
    <property type="entry name" value="DUF3189"/>
</dbReference>
<evidence type="ECO:0000313" key="1">
    <source>
        <dbReference type="EMBL" id="GAE25151.1"/>
    </source>
</evidence>
<gene>
    <name evidence="1" type="ORF">JCM9140_1128</name>
</gene>
<accession>W4PZ84</accession>
<name>W4PZ84_9BACI</name>
<sequence length="179" mass="19926">MIFIYNCYAGTHSSALCAAYHLKKIPNDRVPTKEEILGIDTFNKLSSKSIGKLIYHGEDDDNNQVFTLGRGLSNKMVTAMSDLLRLLENSGYNHEKVICSNASPTVPLEMTFGGLFSHKLHIDFIGIPLLVKGAQKTFPNISKLVKKTKQIANESTNHIEVLENNELEVSKLANIISRH</sequence>
<dbReference type="AlphaFoldDB" id="W4PZ84"/>
<dbReference type="Pfam" id="PF11385">
    <property type="entry name" value="DUF3189"/>
    <property type="match status" value="1"/>
</dbReference>
<dbReference type="RefSeq" id="WP_052002070.1">
    <property type="nucleotide sequence ID" value="NZ_BAUT01000007.1"/>
</dbReference>
<reference evidence="1" key="1">
    <citation type="journal article" date="2014" name="Genome Announc.">
        <title>Draft Genome Sequences of Three Alkaliphilic Bacillus Strains, Bacillus wakoensis JCM 9140T, Bacillus akibai JCM 9157T, and Bacillus hemicellulosilyticus JCM 9152T.</title>
        <authorList>
            <person name="Yuki M."/>
            <person name="Oshima K."/>
            <person name="Suda W."/>
            <person name="Oshida Y."/>
            <person name="Kitamura K."/>
            <person name="Iida T."/>
            <person name="Hattori M."/>
            <person name="Ohkuma M."/>
        </authorList>
    </citation>
    <scope>NUCLEOTIDE SEQUENCE [LARGE SCALE GENOMIC DNA]</scope>
    <source>
        <strain evidence="1">JCM 9140</strain>
    </source>
</reference>
<evidence type="ECO:0000313" key="2">
    <source>
        <dbReference type="Proteomes" id="UP000018890"/>
    </source>
</evidence>
<dbReference type="OrthoDB" id="1680616at2"/>
<dbReference type="EMBL" id="BAUT01000007">
    <property type="protein sequence ID" value="GAE25151.1"/>
    <property type="molecule type" value="Genomic_DNA"/>
</dbReference>
<dbReference type="Proteomes" id="UP000018890">
    <property type="component" value="Unassembled WGS sequence"/>
</dbReference>
<keyword evidence="2" id="KW-1185">Reference proteome</keyword>